<accession>A0ABN1Q7H6</accession>
<proteinExistence type="predicted"/>
<reference evidence="2 3" key="1">
    <citation type="journal article" date="2019" name="Int. J. Syst. Evol. Microbiol.">
        <title>The Global Catalogue of Microorganisms (GCM) 10K type strain sequencing project: providing services to taxonomists for standard genome sequencing and annotation.</title>
        <authorList>
            <consortium name="The Broad Institute Genomics Platform"/>
            <consortium name="The Broad Institute Genome Sequencing Center for Infectious Disease"/>
            <person name="Wu L."/>
            <person name="Ma J."/>
        </authorList>
    </citation>
    <scope>NUCLEOTIDE SEQUENCE [LARGE SCALE GENOMIC DNA]</scope>
    <source>
        <strain evidence="2 3">JCM 11444</strain>
    </source>
</reference>
<protein>
    <submittedName>
        <fullName evidence="2">Alpha/beta fold hydrolase</fullName>
    </submittedName>
</protein>
<sequence length="256" mass="27750">MPAVFVHGNPETAAVWDLLVAELEAAGAAPADLIRLSPPGFGAPLPDGFGATVHEYRDWLIGELTRFAEPVDLVGHDWGGGHVLNAVMSSPDLVRSWVSDTIGVYDPDYVWHELAQRWQTPGVGEADVAERFGAPLERRIATLVERGMGEAVAERVAEGQNEAMGRAVIALYTSATRPVMNELGRDLENAAQRPGLVVLATEDHVVGTVEQRRRGALRAGAGVEVLDGLGHWWMTHDPRRGAEVLTRFWASLDRVG</sequence>
<dbReference type="SUPFAM" id="SSF53474">
    <property type="entry name" value="alpha/beta-Hydrolases"/>
    <property type="match status" value="1"/>
</dbReference>
<organism evidence="2 3">
    <name type="scientific">Streptomyces rhizosphaericus</name>
    <dbReference type="NCBI Taxonomy" id="114699"/>
    <lineage>
        <taxon>Bacteria</taxon>
        <taxon>Bacillati</taxon>
        <taxon>Actinomycetota</taxon>
        <taxon>Actinomycetes</taxon>
        <taxon>Kitasatosporales</taxon>
        <taxon>Streptomycetaceae</taxon>
        <taxon>Streptomyces</taxon>
        <taxon>Streptomyces violaceusniger group</taxon>
    </lineage>
</organism>
<dbReference type="InterPro" id="IPR050266">
    <property type="entry name" value="AB_hydrolase_sf"/>
</dbReference>
<dbReference type="InterPro" id="IPR029058">
    <property type="entry name" value="AB_hydrolase_fold"/>
</dbReference>
<keyword evidence="2" id="KW-0378">Hydrolase</keyword>
<dbReference type="Pfam" id="PF12697">
    <property type="entry name" value="Abhydrolase_6"/>
    <property type="match status" value="1"/>
</dbReference>
<name>A0ABN1Q7H6_9ACTN</name>
<dbReference type="Gene3D" id="3.40.50.1820">
    <property type="entry name" value="alpha/beta hydrolase"/>
    <property type="match status" value="1"/>
</dbReference>
<evidence type="ECO:0000313" key="3">
    <source>
        <dbReference type="Proteomes" id="UP001500418"/>
    </source>
</evidence>
<dbReference type="EMBL" id="BAAAID010000034">
    <property type="protein sequence ID" value="GAA0938669.1"/>
    <property type="molecule type" value="Genomic_DNA"/>
</dbReference>
<feature type="domain" description="AB hydrolase-1" evidence="1">
    <location>
        <begin position="4"/>
        <end position="241"/>
    </location>
</feature>
<dbReference type="Proteomes" id="UP001500418">
    <property type="component" value="Unassembled WGS sequence"/>
</dbReference>
<dbReference type="GO" id="GO:0016787">
    <property type="term" value="F:hydrolase activity"/>
    <property type="evidence" value="ECO:0007669"/>
    <property type="project" value="UniProtKB-KW"/>
</dbReference>
<dbReference type="InterPro" id="IPR000073">
    <property type="entry name" value="AB_hydrolase_1"/>
</dbReference>
<evidence type="ECO:0000259" key="1">
    <source>
        <dbReference type="Pfam" id="PF12697"/>
    </source>
</evidence>
<dbReference type="PANTHER" id="PTHR43798">
    <property type="entry name" value="MONOACYLGLYCEROL LIPASE"/>
    <property type="match status" value="1"/>
</dbReference>
<keyword evidence="3" id="KW-1185">Reference proteome</keyword>
<dbReference type="PANTHER" id="PTHR43798:SF33">
    <property type="entry name" value="HYDROLASE, PUTATIVE (AFU_ORTHOLOGUE AFUA_2G14860)-RELATED"/>
    <property type="match status" value="1"/>
</dbReference>
<gene>
    <name evidence="2" type="ORF">GCM10009575_051750</name>
</gene>
<evidence type="ECO:0000313" key="2">
    <source>
        <dbReference type="EMBL" id="GAA0938669.1"/>
    </source>
</evidence>
<comment type="caution">
    <text evidence="2">The sequence shown here is derived from an EMBL/GenBank/DDBJ whole genome shotgun (WGS) entry which is preliminary data.</text>
</comment>